<keyword evidence="3" id="KW-1185">Reference proteome</keyword>
<dbReference type="RefSeq" id="WP_323371820.1">
    <property type="nucleotide sequence ID" value="NZ_VDEQ01000189.1"/>
</dbReference>
<evidence type="ECO:0000313" key="2">
    <source>
        <dbReference type="EMBL" id="MQS37300.1"/>
    </source>
</evidence>
<feature type="domain" description="AMP-dependent synthetase/ligase" evidence="1">
    <location>
        <begin position="9"/>
        <end position="66"/>
    </location>
</feature>
<gene>
    <name evidence="2" type="ORF">FFZ77_17220</name>
</gene>
<dbReference type="Gene3D" id="3.40.50.980">
    <property type="match status" value="1"/>
</dbReference>
<sequence length="67" mass="7177">MEYNLADLFESVVDVVPDREALVCLDLPGTGAERRLTYAELDAAANRIAHHLIGAGIGPGEHLGLHL</sequence>
<dbReference type="SUPFAM" id="SSF56801">
    <property type="entry name" value="Acetyl-CoA synthetase-like"/>
    <property type="match status" value="1"/>
</dbReference>
<name>A0ABW9NVM4_9ACTN</name>
<organism evidence="2 3">
    <name type="scientific">Streptomyces katsurahamanus</name>
    <dbReference type="NCBI Taxonomy" id="2577098"/>
    <lineage>
        <taxon>Bacteria</taxon>
        <taxon>Bacillati</taxon>
        <taxon>Actinomycetota</taxon>
        <taxon>Actinomycetes</taxon>
        <taxon>Kitasatosporales</taxon>
        <taxon>Streptomycetaceae</taxon>
        <taxon>Streptomyces</taxon>
    </lineage>
</organism>
<feature type="non-terminal residue" evidence="2">
    <location>
        <position position="67"/>
    </location>
</feature>
<evidence type="ECO:0000313" key="3">
    <source>
        <dbReference type="Proteomes" id="UP000460558"/>
    </source>
</evidence>
<evidence type="ECO:0000259" key="1">
    <source>
        <dbReference type="Pfam" id="PF00501"/>
    </source>
</evidence>
<comment type="caution">
    <text evidence="2">The sequence shown here is derived from an EMBL/GenBank/DDBJ whole genome shotgun (WGS) entry which is preliminary data.</text>
</comment>
<protein>
    <submittedName>
        <fullName evidence="2">AMP-binding protein</fullName>
    </submittedName>
</protein>
<dbReference type="Pfam" id="PF00501">
    <property type="entry name" value="AMP-binding"/>
    <property type="match status" value="1"/>
</dbReference>
<accession>A0ABW9NVM4</accession>
<dbReference type="EMBL" id="VDEQ01000189">
    <property type="protein sequence ID" value="MQS37300.1"/>
    <property type="molecule type" value="Genomic_DNA"/>
</dbReference>
<dbReference type="InterPro" id="IPR000873">
    <property type="entry name" value="AMP-dep_synth/lig_dom"/>
</dbReference>
<dbReference type="Proteomes" id="UP000460558">
    <property type="component" value="Unassembled WGS sequence"/>
</dbReference>
<reference evidence="2 3" key="1">
    <citation type="submission" date="2019-06" db="EMBL/GenBank/DDBJ databases">
        <title>Comparative genomics and metabolomics analyses of clavulanic acid producing Streptomyces species provides insight into specialized metabolism and evolution of beta-lactam biosynthetic gene clusters.</title>
        <authorList>
            <person name="Moore M.A."/>
            <person name="Cruz-Morales P."/>
            <person name="Barona Gomez F."/>
            <person name="Kapil T."/>
        </authorList>
    </citation>
    <scope>NUCLEOTIDE SEQUENCE [LARGE SCALE GENOMIC DNA]</scope>
    <source>
        <strain evidence="2 3">T-272</strain>
    </source>
</reference>
<proteinExistence type="predicted"/>